<organism evidence="8 9">
    <name type="scientific">Armadillidium nasatum</name>
    <dbReference type="NCBI Taxonomy" id="96803"/>
    <lineage>
        <taxon>Eukaryota</taxon>
        <taxon>Metazoa</taxon>
        <taxon>Ecdysozoa</taxon>
        <taxon>Arthropoda</taxon>
        <taxon>Crustacea</taxon>
        <taxon>Multicrustacea</taxon>
        <taxon>Malacostraca</taxon>
        <taxon>Eumalacostraca</taxon>
        <taxon>Peracarida</taxon>
        <taxon>Isopoda</taxon>
        <taxon>Oniscidea</taxon>
        <taxon>Crinocheta</taxon>
        <taxon>Armadillidiidae</taxon>
        <taxon>Armadillidium</taxon>
    </lineage>
</organism>
<proteinExistence type="inferred from homology"/>
<accession>A0A5N5T8C0</accession>
<reference evidence="8 9" key="1">
    <citation type="journal article" date="2019" name="PLoS Biol.">
        <title>Sex chromosomes control vertical transmission of feminizing Wolbachia symbionts in an isopod.</title>
        <authorList>
            <person name="Becking T."/>
            <person name="Chebbi M.A."/>
            <person name="Giraud I."/>
            <person name="Moumen B."/>
            <person name="Laverre T."/>
            <person name="Caubet Y."/>
            <person name="Peccoud J."/>
            <person name="Gilbert C."/>
            <person name="Cordaux R."/>
        </authorList>
    </citation>
    <scope>NUCLEOTIDE SEQUENCE [LARGE SCALE GENOMIC DNA]</scope>
    <source>
        <strain evidence="8">ANa2</strain>
        <tissue evidence="8">Whole body excluding digestive tract and cuticle</tissue>
    </source>
</reference>
<dbReference type="Pfam" id="PF07810">
    <property type="entry name" value="TMC"/>
    <property type="match status" value="1"/>
</dbReference>
<dbReference type="EMBL" id="SEYY01007577">
    <property type="protein sequence ID" value="KAB7502419.1"/>
    <property type="molecule type" value="Genomic_DNA"/>
</dbReference>
<evidence type="ECO:0000256" key="1">
    <source>
        <dbReference type="ARBA" id="ARBA00004141"/>
    </source>
</evidence>
<evidence type="ECO:0000256" key="6">
    <source>
        <dbReference type="SAM" id="Phobius"/>
    </source>
</evidence>
<feature type="non-terminal residue" evidence="8">
    <location>
        <position position="1"/>
    </location>
</feature>
<dbReference type="GO" id="GO:0005886">
    <property type="term" value="C:plasma membrane"/>
    <property type="evidence" value="ECO:0007669"/>
    <property type="project" value="InterPro"/>
</dbReference>
<feature type="transmembrane region" description="Helical" evidence="6">
    <location>
        <begin position="91"/>
        <end position="112"/>
    </location>
</feature>
<dbReference type="PANTHER" id="PTHR23302">
    <property type="entry name" value="TRANSMEMBRANE CHANNEL-RELATED"/>
    <property type="match status" value="1"/>
</dbReference>
<comment type="caution">
    <text evidence="8">The sequence shown here is derived from an EMBL/GenBank/DDBJ whole genome shotgun (WGS) entry which is preliminary data.</text>
</comment>
<dbReference type="GO" id="GO:0008381">
    <property type="term" value="F:mechanosensitive monoatomic ion channel activity"/>
    <property type="evidence" value="ECO:0007669"/>
    <property type="project" value="TreeGrafter"/>
</dbReference>
<keyword evidence="3 6" id="KW-0812">Transmembrane</keyword>
<keyword evidence="9" id="KW-1185">Reference proteome</keyword>
<protein>
    <submittedName>
        <fullName evidence="8">Transmembrane channel-like protein 7</fullName>
    </submittedName>
</protein>
<keyword evidence="5 6" id="KW-0472">Membrane</keyword>
<dbReference type="InterPro" id="IPR012496">
    <property type="entry name" value="TMC_dom"/>
</dbReference>
<comment type="subcellular location">
    <subcellularLocation>
        <location evidence="1">Membrane</location>
        <topology evidence="1">Multi-pass membrane protein</topology>
    </subcellularLocation>
</comment>
<evidence type="ECO:0000256" key="2">
    <source>
        <dbReference type="ARBA" id="ARBA00006510"/>
    </source>
</evidence>
<dbReference type="PANTHER" id="PTHR23302:SF43">
    <property type="entry name" value="TMC DOMAIN-CONTAINING PROTEIN"/>
    <property type="match status" value="1"/>
</dbReference>
<evidence type="ECO:0000256" key="3">
    <source>
        <dbReference type="ARBA" id="ARBA00022692"/>
    </source>
</evidence>
<evidence type="ECO:0000256" key="4">
    <source>
        <dbReference type="ARBA" id="ARBA00022989"/>
    </source>
</evidence>
<keyword evidence="4 6" id="KW-1133">Transmembrane helix</keyword>
<dbReference type="AlphaFoldDB" id="A0A5N5T8C0"/>
<dbReference type="Proteomes" id="UP000326759">
    <property type="component" value="Unassembled WGS sequence"/>
</dbReference>
<sequence length="113" mass="13355">NVLRDRISYYLQVLWNTGKASDSILEFSIPRNSIHVIYNQTLLWAGIFFCPLLPLIISIKFFILFYLQKFTVMRNLRPIDRPWRAGQTQTLFYALTLMSLILSFASYVFIIVR</sequence>
<gene>
    <name evidence="8" type="primary">Tmc7_0</name>
    <name evidence="8" type="ORF">Anas_07197</name>
</gene>
<dbReference type="OrthoDB" id="1936208at2759"/>
<evidence type="ECO:0000256" key="5">
    <source>
        <dbReference type="ARBA" id="ARBA00023136"/>
    </source>
</evidence>
<evidence type="ECO:0000313" key="9">
    <source>
        <dbReference type="Proteomes" id="UP000326759"/>
    </source>
</evidence>
<name>A0A5N5T8C0_9CRUS</name>
<comment type="similarity">
    <text evidence="2">Belongs to the TMC family.</text>
</comment>
<dbReference type="InterPro" id="IPR038900">
    <property type="entry name" value="TMC"/>
</dbReference>
<evidence type="ECO:0000313" key="8">
    <source>
        <dbReference type="EMBL" id="KAB7502419.1"/>
    </source>
</evidence>
<feature type="domain" description="TMC" evidence="7">
    <location>
        <begin position="25"/>
        <end position="85"/>
    </location>
</feature>
<evidence type="ECO:0000259" key="7">
    <source>
        <dbReference type="Pfam" id="PF07810"/>
    </source>
</evidence>
<feature type="transmembrane region" description="Helical" evidence="6">
    <location>
        <begin position="42"/>
        <end position="67"/>
    </location>
</feature>